<dbReference type="Pfam" id="PF05699">
    <property type="entry name" value="Dimer_Tnp_hAT"/>
    <property type="match status" value="1"/>
</dbReference>
<dbReference type="EMBL" id="JAHUTJ010036876">
    <property type="protein sequence ID" value="MED6278946.1"/>
    <property type="molecule type" value="Genomic_DNA"/>
</dbReference>
<feature type="domain" description="HAT C-terminal dimerisation" evidence="1">
    <location>
        <begin position="64"/>
        <end position="121"/>
    </location>
</feature>
<reference evidence="2 3" key="1">
    <citation type="submission" date="2021-06" db="EMBL/GenBank/DDBJ databases">
        <authorList>
            <person name="Palmer J.M."/>
        </authorList>
    </citation>
    <scope>NUCLEOTIDE SEQUENCE [LARGE SCALE GENOMIC DNA]</scope>
    <source>
        <strain evidence="2 3">CL_MEX2019</strain>
        <tissue evidence="2">Muscle</tissue>
    </source>
</reference>
<dbReference type="InterPro" id="IPR012337">
    <property type="entry name" value="RNaseH-like_sf"/>
</dbReference>
<dbReference type="Proteomes" id="UP001352852">
    <property type="component" value="Unassembled WGS sequence"/>
</dbReference>
<keyword evidence="3" id="KW-1185">Reference proteome</keyword>
<organism evidence="2 3">
    <name type="scientific">Characodon lateralis</name>
    <dbReference type="NCBI Taxonomy" id="208331"/>
    <lineage>
        <taxon>Eukaryota</taxon>
        <taxon>Metazoa</taxon>
        <taxon>Chordata</taxon>
        <taxon>Craniata</taxon>
        <taxon>Vertebrata</taxon>
        <taxon>Euteleostomi</taxon>
        <taxon>Actinopterygii</taxon>
        <taxon>Neopterygii</taxon>
        <taxon>Teleostei</taxon>
        <taxon>Neoteleostei</taxon>
        <taxon>Acanthomorphata</taxon>
        <taxon>Ovalentaria</taxon>
        <taxon>Atherinomorphae</taxon>
        <taxon>Cyprinodontiformes</taxon>
        <taxon>Goodeidae</taxon>
        <taxon>Characodon</taxon>
    </lineage>
</organism>
<dbReference type="InterPro" id="IPR008906">
    <property type="entry name" value="HATC_C_dom"/>
</dbReference>
<dbReference type="SUPFAM" id="SSF53098">
    <property type="entry name" value="Ribonuclease H-like"/>
    <property type="match status" value="1"/>
</dbReference>
<evidence type="ECO:0000313" key="2">
    <source>
        <dbReference type="EMBL" id="MED6278946.1"/>
    </source>
</evidence>
<comment type="caution">
    <text evidence="2">The sequence shown here is derived from an EMBL/GenBank/DDBJ whole genome shotgun (WGS) entry which is preliminary data.</text>
</comment>
<accession>A0ABU7DV83</accession>
<sequence>MNILAAFNLLSPQVVERADNDCEGNLQLLAKTFPTVDEKALLQELTSFKVEVTQELAFDCDELKLLYPNLGLLSVTALTVSVLSVNCERDFSAMNRIRTNLRNRLQGKSFTVCLHMKINGWG</sequence>
<proteinExistence type="predicted"/>
<evidence type="ECO:0000313" key="3">
    <source>
        <dbReference type="Proteomes" id="UP001352852"/>
    </source>
</evidence>
<name>A0ABU7DV83_9TELE</name>
<protein>
    <recommendedName>
        <fullName evidence="1">HAT C-terminal dimerisation domain-containing protein</fullName>
    </recommendedName>
</protein>
<evidence type="ECO:0000259" key="1">
    <source>
        <dbReference type="Pfam" id="PF05699"/>
    </source>
</evidence>
<gene>
    <name evidence="2" type="ORF">CHARACLAT_029251</name>
</gene>